<keyword evidence="5" id="KW-0963">Cytoplasm</keyword>
<evidence type="ECO:0000256" key="5">
    <source>
        <dbReference type="RuleBase" id="RU362024"/>
    </source>
</evidence>
<dbReference type="PIRSF" id="PIRSF004808">
    <property type="entry name" value="LasT"/>
    <property type="match status" value="1"/>
</dbReference>
<organism evidence="7 8">
    <name type="scientific">SAR86 cluster bacterium BACL1 MAG-120920-bin57</name>
    <dbReference type="NCBI Taxonomy" id="1655571"/>
    <lineage>
        <taxon>Bacteria</taxon>
        <taxon>Pseudomonadati</taxon>
        <taxon>Pseudomonadota</taxon>
        <taxon>Gammaproteobacteria</taxon>
        <taxon>SAR86 cluster</taxon>
    </lineage>
</organism>
<sequence>MNPINQFVQIVLVETSHPGNIGSVARAMKNMGLSNLALINPKKFPDPEATALAGNAGDVLDGARIFNSIDEAVKNSKVIFATSARERTIEWPVATARDAAQEINQLAAEGLEVSILFGREDRGLTNEELQLSNKHLIIPADPDYPVLNIAMSTQVVCYELYQASQKEPIGPWQDFPEYTSEELTHLIEHFNETVYNLKLVDPNNPKQILTRMERMFRRLYPDQMEGNFLRGFFKEINNQIK</sequence>
<comment type="similarity">
    <text evidence="1">Belongs to the class IV-like SAM-binding methyltransferase superfamily. RNA methyltransferase TrmH family.</text>
</comment>
<keyword evidence="5" id="KW-0819">tRNA processing</keyword>
<evidence type="ECO:0000259" key="6">
    <source>
        <dbReference type="Pfam" id="PF00588"/>
    </source>
</evidence>
<dbReference type="PANTHER" id="PTHR42786:SF2">
    <property type="entry name" value="TRNA (CYTIDINE_URIDINE-2'-O-)-METHYLTRANSFERASE TRMJ"/>
    <property type="match status" value="1"/>
</dbReference>
<dbReference type="Pfam" id="PF00588">
    <property type="entry name" value="SpoU_methylase"/>
    <property type="match status" value="1"/>
</dbReference>
<feature type="domain" description="tRNA/rRNA methyltransferase SpoU type" evidence="6">
    <location>
        <begin position="9"/>
        <end position="158"/>
    </location>
</feature>
<dbReference type="Proteomes" id="UP000050874">
    <property type="component" value="Unassembled WGS sequence"/>
</dbReference>
<comment type="subcellular location">
    <subcellularLocation>
        <location evidence="5">Cytoplasm</location>
    </subcellularLocation>
</comment>
<dbReference type="GO" id="GO:0160206">
    <property type="term" value="F:tRNA (cytidine(32)/uridine(32)-2'-O)-methyltransferase activity"/>
    <property type="evidence" value="ECO:0007669"/>
    <property type="project" value="UniProtKB-EC"/>
</dbReference>
<dbReference type="EC" id="2.1.1.200" evidence="5"/>
<evidence type="ECO:0000256" key="3">
    <source>
        <dbReference type="ARBA" id="ARBA00022679"/>
    </source>
</evidence>
<keyword evidence="2 5" id="KW-0489">Methyltransferase</keyword>
<comment type="catalytic activity">
    <reaction evidence="5">
        <text>uridine(32) in tRNA + S-adenosyl-L-methionine = 2'-O-methyluridine(32) in tRNA + S-adenosyl-L-homocysteine + H(+)</text>
        <dbReference type="Rhea" id="RHEA:42936"/>
        <dbReference type="Rhea" id="RHEA-COMP:10107"/>
        <dbReference type="Rhea" id="RHEA-COMP:10290"/>
        <dbReference type="ChEBI" id="CHEBI:15378"/>
        <dbReference type="ChEBI" id="CHEBI:57856"/>
        <dbReference type="ChEBI" id="CHEBI:59789"/>
        <dbReference type="ChEBI" id="CHEBI:65315"/>
        <dbReference type="ChEBI" id="CHEBI:74478"/>
        <dbReference type="EC" id="2.1.1.200"/>
    </reaction>
</comment>
<evidence type="ECO:0000313" key="8">
    <source>
        <dbReference type="Proteomes" id="UP000050874"/>
    </source>
</evidence>
<dbReference type="GO" id="GO:0106339">
    <property type="term" value="F:tRNA (cytidine(32)-2'-O)-methyltransferase activity"/>
    <property type="evidence" value="ECO:0007669"/>
    <property type="project" value="RHEA"/>
</dbReference>
<comment type="subunit">
    <text evidence="5">Homodimer.</text>
</comment>
<comment type="function">
    <text evidence="5">Catalyzes the formation of 2'O-methylated cytidine (Cm32) or 2'O-methylated uridine (Um32) at position 32 in tRNA.</text>
</comment>
<dbReference type="GO" id="GO:0005829">
    <property type="term" value="C:cytosol"/>
    <property type="evidence" value="ECO:0007669"/>
    <property type="project" value="TreeGrafter"/>
</dbReference>
<evidence type="ECO:0000256" key="1">
    <source>
        <dbReference type="ARBA" id="ARBA00007228"/>
    </source>
</evidence>
<dbReference type="InterPro" id="IPR004384">
    <property type="entry name" value="RNA_MeTrfase_TrmJ/LasT"/>
</dbReference>
<dbReference type="InterPro" id="IPR001537">
    <property type="entry name" value="SpoU_MeTrfase"/>
</dbReference>
<reference evidence="8" key="1">
    <citation type="submission" date="2015-10" db="EMBL/GenBank/DDBJ databases">
        <title>Metagenome-Assembled Genomes uncover a global brackish microbiome.</title>
        <authorList>
            <person name="Hugerth L.W."/>
            <person name="Larsson J."/>
            <person name="Alneberg J."/>
            <person name="Lindh M.V."/>
            <person name="Legrand C."/>
            <person name="Pinhassi J."/>
            <person name="Andersson A."/>
        </authorList>
    </citation>
    <scope>NUCLEOTIDE SEQUENCE [LARGE SCALE GENOMIC DNA]</scope>
</reference>
<dbReference type="Gene3D" id="1.10.8.590">
    <property type="match status" value="1"/>
</dbReference>
<dbReference type="GO" id="GO:0003723">
    <property type="term" value="F:RNA binding"/>
    <property type="evidence" value="ECO:0007669"/>
    <property type="project" value="InterPro"/>
</dbReference>
<accession>A0A0R2PS99</accession>
<proteinExistence type="inferred from homology"/>
<dbReference type="InterPro" id="IPR029026">
    <property type="entry name" value="tRNA_m1G_MTases_N"/>
</dbReference>
<dbReference type="NCBIfam" id="TIGR00050">
    <property type="entry name" value="rRNA_methyl_1"/>
    <property type="match status" value="1"/>
</dbReference>
<comment type="caution">
    <text evidence="7">The sequence shown here is derived from an EMBL/GenBank/DDBJ whole genome shotgun (WGS) entry which is preliminary data.</text>
</comment>
<dbReference type="GO" id="GO:0002128">
    <property type="term" value="P:tRNA nucleoside ribose methylation"/>
    <property type="evidence" value="ECO:0007669"/>
    <property type="project" value="TreeGrafter"/>
</dbReference>
<dbReference type="AlphaFoldDB" id="A0A0R2PS99"/>
<keyword evidence="4 5" id="KW-0949">S-adenosyl-L-methionine</keyword>
<evidence type="ECO:0000256" key="4">
    <source>
        <dbReference type="ARBA" id="ARBA00022691"/>
    </source>
</evidence>
<dbReference type="CDD" id="cd18093">
    <property type="entry name" value="SpoU-like_TrmJ"/>
    <property type="match status" value="1"/>
</dbReference>
<evidence type="ECO:0000256" key="2">
    <source>
        <dbReference type="ARBA" id="ARBA00022603"/>
    </source>
</evidence>
<evidence type="ECO:0000313" key="7">
    <source>
        <dbReference type="EMBL" id="KRO40820.1"/>
    </source>
</evidence>
<dbReference type="FunFam" id="3.40.1280.10:FF:000006">
    <property type="entry name" value="Uncharacterized tRNA/rRNA methyltransferase HI_0380"/>
    <property type="match status" value="1"/>
</dbReference>
<dbReference type="SUPFAM" id="SSF75217">
    <property type="entry name" value="alpha/beta knot"/>
    <property type="match status" value="1"/>
</dbReference>
<keyword evidence="3 7" id="KW-0808">Transferase</keyword>
<dbReference type="EMBL" id="LIAV01000058">
    <property type="protein sequence ID" value="KRO40820.1"/>
    <property type="molecule type" value="Genomic_DNA"/>
</dbReference>
<dbReference type="PANTHER" id="PTHR42786">
    <property type="entry name" value="TRNA/RRNA METHYLTRANSFERASE"/>
    <property type="match status" value="1"/>
</dbReference>
<dbReference type="Gene3D" id="3.40.1280.10">
    <property type="match status" value="1"/>
</dbReference>
<name>A0A0R2PS99_9GAMM</name>
<gene>
    <name evidence="5" type="primary">trmJ</name>
    <name evidence="7" type="ORF">ABR63_01170</name>
</gene>
<protein>
    <recommendedName>
        <fullName evidence="5">tRNA (cytidine/uridine-2'-O-)-methyltransferase TrmJ</fullName>
        <ecNumber evidence="5">2.1.1.200</ecNumber>
    </recommendedName>
    <alternativeName>
        <fullName evidence="5">tRNA (cytidine(32)/uridine(32)-2'-O)-methyltransferase</fullName>
    </alternativeName>
    <alternativeName>
        <fullName evidence="5">tRNA Cm32/Um32 methyltransferase</fullName>
    </alternativeName>
</protein>
<comment type="catalytic activity">
    <reaction evidence="5">
        <text>cytidine(32) in tRNA + S-adenosyl-L-methionine = 2'-O-methylcytidine(32) in tRNA + S-adenosyl-L-homocysteine + H(+)</text>
        <dbReference type="Rhea" id="RHEA:42932"/>
        <dbReference type="Rhea" id="RHEA-COMP:10288"/>
        <dbReference type="Rhea" id="RHEA-COMP:10289"/>
        <dbReference type="ChEBI" id="CHEBI:15378"/>
        <dbReference type="ChEBI" id="CHEBI:57856"/>
        <dbReference type="ChEBI" id="CHEBI:59789"/>
        <dbReference type="ChEBI" id="CHEBI:74495"/>
        <dbReference type="ChEBI" id="CHEBI:82748"/>
        <dbReference type="EC" id="2.1.1.200"/>
    </reaction>
</comment>
<dbReference type="InterPro" id="IPR029028">
    <property type="entry name" value="Alpha/beta_knot_MTases"/>
</dbReference>